<dbReference type="GO" id="GO:0044550">
    <property type="term" value="P:secondary metabolite biosynthetic process"/>
    <property type="evidence" value="ECO:0007669"/>
    <property type="project" value="TreeGrafter"/>
</dbReference>
<dbReference type="InterPro" id="IPR029058">
    <property type="entry name" value="AB_hydrolase_fold"/>
</dbReference>
<dbReference type="STRING" id="1081102.A0A167TEN1"/>
<feature type="domain" description="Carrier" evidence="5">
    <location>
        <begin position="1651"/>
        <end position="1728"/>
    </location>
</feature>
<dbReference type="PROSITE" id="PS00012">
    <property type="entry name" value="PHOSPHOPANTETHEINE"/>
    <property type="match status" value="1"/>
</dbReference>
<dbReference type="Pfam" id="PF00550">
    <property type="entry name" value="PP-binding"/>
    <property type="match status" value="1"/>
</dbReference>
<dbReference type="Gene3D" id="3.30.70.3290">
    <property type="match status" value="1"/>
</dbReference>
<dbReference type="Pfam" id="PF22621">
    <property type="entry name" value="CurL-like_PKS_C"/>
    <property type="match status" value="1"/>
</dbReference>
<dbReference type="PROSITE" id="PS52019">
    <property type="entry name" value="PKS_MFAS_DH"/>
    <property type="match status" value="1"/>
</dbReference>
<proteinExistence type="predicted"/>
<evidence type="ECO:0000259" key="7">
    <source>
        <dbReference type="PROSITE" id="PS52019"/>
    </source>
</evidence>
<comment type="caution">
    <text evidence="8">The sequence shown here is derived from an EMBL/GenBank/DDBJ whole genome shotgun (WGS) entry which is preliminary data.</text>
</comment>
<feature type="domain" description="PKS/mFAS DH" evidence="7">
    <location>
        <begin position="1265"/>
        <end position="1585"/>
    </location>
</feature>
<dbReference type="SMART" id="SM00827">
    <property type="entry name" value="PKS_AT"/>
    <property type="match status" value="1"/>
</dbReference>
<dbReference type="Pfam" id="PF00975">
    <property type="entry name" value="Thioesterase"/>
    <property type="match status" value="1"/>
</dbReference>
<dbReference type="Gene3D" id="3.10.129.110">
    <property type="entry name" value="Polyketide synthase dehydratase"/>
    <property type="match status" value="1"/>
</dbReference>
<dbReference type="Gene3D" id="3.40.366.10">
    <property type="entry name" value="Malonyl-Coenzyme A Acyl Carrier Protein, domain 2"/>
    <property type="match status" value="1"/>
</dbReference>
<dbReference type="InterPro" id="IPR030918">
    <property type="entry name" value="PT_fungal_PKS"/>
</dbReference>
<dbReference type="InterPro" id="IPR032088">
    <property type="entry name" value="SAT"/>
</dbReference>
<evidence type="ECO:0000313" key="9">
    <source>
        <dbReference type="Proteomes" id="UP000076874"/>
    </source>
</evidence>
<feature type="region of interest" description="C-terminal hotdog fold" evidence="4">
    <location>
        <begin position="1438"/>
        <end position="1585"/>
    </location>
</feature>
<dbReference type="Gene3D" id="3.30.70.250">
    <property type="entry name" value="Malonyl-CoA ACP transacylase, ACP-binding"/>
    <property type="match status" value="1"/>
</dbReference>
<comment type="caution">
    <text evidence="4">Lacks conserved residue(s) required for the propagation of feature annotation.</text>
</comment>
<protein>
    <submittedName>
        <fullName evidence="8">Non-reducing polyketide synthase</fullName>
    </submittedName>
</protein>
<evidence type="ECO:0000313" key="8">
    <source>
        <dbReference type="EMBL" id="OAA60529.1"/>
    </source>
</evidence>
<dbReference type="SUPFAM" id="SSF53901">
    <property type="entry name" value="Thiolase-like"/>
    <property type="match status" value="1"/>
</dbReference>
<dbReference type="NCBIfam" id="TIGR04532">
    <property type="entry name" value="PT_fungal_PKS"/>
    <property type="match status" value="1"/>
</dbReference>
<gene>
    <name evidence="8" type="ORF">SPI_05653</name>
</gene>
<dbReference type="GO" id="GO:0031177">
    <property type="term" value="F:phosphopantetheine binding"/>
    <property type="evidence" value="ECO:0007669"/>
    <property type="project" value="InterPro"/>
</dbReference>
<dbReference type="Pfam" id="PF14765">
    <property type="entry name" value="PS-DH"/>
    <property type="match status" value="1"/>
</dbReference>
<name>A0A167TEN1_9HYPO</name>
<dbReference type="SMART" id="SM00825">
    <property type="entry name" value="PKS_KS"/>
    <property type="match status" value="1"/>
</dbReference>
<dbReference type="PANTHER" id="PTHR43775:SF37">
    <property type="entry name" value="SI:DKEY-61P9.11"/>
    <property type="match status" value="1"/>
</dbReference>
<dbReference type="InterPro" id="IPR001031">
    <property type="entry name" value="Thioesterase"/>
</dbReference>
<dbReference type="Pfam" id="PF16073">
    <property type="entry name" value="SAT"/>
    <property type="match status" value="1"/>
</dbReference>
<dbReference type="InterPro" id="IPR049900">
    <property type="entry name" value="PKS_mFAS_DH"/>
</dbReference>
<dbReference type="InterPro" id="IPR050091">
    <property type="entry name" value="PKS_NRPS_Biosynth_Enz"/>
</dbReference>
<evidence type="ECO:0000256" key="2">
    <source>
        <dbReference type="ARBA" id="ARBA00022553"/>
    </source>
</evidence>
<evidence type="ECO:0000256" key="4">
    <source>
        <dbReference type="PROSITE-ProRule" id="PRU01363"/>
    </source>
</evidence>
<dbReference type="PROSITE" id="PS00606">
    <property type="entry name" value="KS3_1"/>
    <property type="match status" value="1"/>
</dbReference>
<dbReference type="GO" id="GO:0006633">
    <property type="term" value="P:fatty acid biosynthetic process"/>
    <property type="evidence" value="ECO:0007669"/>
    <property type="project" value="InterPro"/>
</dbReference>
<dbReference type="SUPFAM" id="SSF55048">
    <property type="entry name" value="Probable ACP-binding domain of malonyl-CoA ACP transacylase"/>
    <property type="match status" value="1"/>
</dbReference>
<keyword evidence="1" id="KW-0596">Phosphopantetheine</keyword>
<reference evidence="8 9" key="1">
    <citation type="journal article" date="2016" name="Genome Biol. Evol.">
        <title>Divergent and convergent evolution of fungal pathogenicity.</title>
        <authorList>
            <person name="Shang Y."/>
            <person name="Xiao G."/>
            <person name="Zheng P."/>
            <person name="Cen K."/>
            <person name="Zhan S."/>
            <person name="Wang C."/>
        </authorList>
    </citation>
    <scope>NUCLEOTIDE SEQUENCE [LARGE SCALE GENOMIC DNA]</scope>
    <source>
        <strain evidence="8 9">RCEF 264</strain>
    </source>
</reference>
<evidence type="ECO:0000256" key="3">
    <source>
        <dbReference type="ARBA" id="ARBA00022679"/>
    </source>
</evidence>
<dbReference type="InterPro" id="IPR014043">
    <property type="entry name" value="Acyl_transferase_dom"/>
</dbReference>
<dbReference type="PANTHER" id="PTHR43775">
    <property type="entry name" value="FATTY ACID SYNTHASE"/>
    <property type="match status" value="1"/>
</dbReference>
<sequence length="2086" mass="224248">MQQTTQTVLYFGDQTDSWVDGIDQLYRQAATEPWLRSFLEDLVRVFKKASKGMDGVLRDSVGHYSSLLELADRYRHTTDEVGMAHAILLHAVRTAMLLQWAKKEPQLVSLTGPRPERIGISGGLTNLCALAISTDFASLYDAVLEVAGLFVRLCRFTSVRSRAMENRPGVWGWAVLGIAPDELRKALKQYQESVGIPPIKHADVGVTGNGWSTVIGPPTILERFVQQCPAVRDLPKHELNIHALQHTVTVSQDDIDFIVGDAALLESPIVPDFKVWGMDDPEATYTNWGDLLRAVVFQVLALPLDITKVLGQFNAALGPCSLDVRVVGPSSHTTYVAAALRNAGRNTVSLRVDETPEQPPSAAATLPGRIAIVGAAGRGPGSDNIDEFWELIMAKRDLAKEVPKDRFDLDDFYCEKHDDDKCTTTTRFGCFMDRPGGFDARFFHVSPREALLMDPGHRQFLMATYEALEAAGYAHGRSETTDPKRIATFYGQSNDDWHMVSHHALGCDAYTLQGAQRAFGAGRVAFHFNWEGPTYSLDSACASSTSAVHLACMSLLAKDVDMAVVGAANVLGYPHSWTSLSKSGVLSDTGNCKPFRDDADGYCRADFVGVVVLKRLDDALAHNDNVLAVVAGSGRNHAGNATSITTSDAGAQQRLFRQVLRTAGVAPDDVAYVEMHGTGTQIGDPAEMDAVAGVFRHRKKRRSLAVGGVKANVGHSEAAAGVASLLKCIMMFRNGVIPPQAGMPHALNPRYPSLSELGIDIPSEPRDFRSVDHKPRRILLNNFDAAGGNACLLLEDHAPSAKDGVDPRSAHVVVVSARTQAAFRANKRNLLAWLRTNQQARIPDVAYTTTARRMHHPIRFACAASTTEELLTRLEADASSTTPSRAAPVVFVFAGQGAHYAGMGSELYATSPVFRETVDLCASICAEHQFPPFLDLITGRDSDLAATKDTVQTQLAVAALEAGLAAFWRAGGVAPSMVVGHSLGEYVALYVADVLSLADMLYLVGHRARLLLERCEVGAYAMLAVAAAPAAVQQLLDGRPCSSCAVACMNSPRATVVSGSDEDVAALRAALPPSMPSTTLPVPYGFHSFQMDPILDEYVALADGVQFSAPRLPVASTLLASVVDTSGVFDGRYLGQQTRQAVDFMGAVSAAKSQLGDPFFLEIGPRAVCSAFVQAALGSSVAPGKKVVSTLEANRPAWTSISKCLASAYEDGIDVDWLAFHGPFERNLQLLTLPGYAWDLKDYWITYAEAKETKARAAVENQPPRPVLSTCAQYVVEESSSPNLRVTLGASLADSHFTALVDGHRIRGVSVCPGSVFCEAGLAAARYALRFSKANGASTANLRIQDLALKRPLTNSLVDADAEGVLLTTVVAETPPPSGRFRVSWTYSSVQRVSYDIGTCAVVVGHAANQLQTDGDQLAYFIKARRTALATTVKNGQGHRMLPDILYALFANTVEYDPAFQCIDEAFVSSSFGEAAADVTLKANPDGAQFDASPYWGESLVHLAGFLVNGNPDRRAAQTTFMMDGFDCFEQTAKLEPGRTYSTYARVSQREARTASCDVYILDADKLAMRCSGLRFHEVSNDALDRLLGKPVRSLSAQEKPPQTMSSSTENQAGFVRKVGTELRPSYEALQGSRKEAKKTVTVVEEDEFSSPSTDVFNVILESICKGTGTETADLTDDVALVELGVDSIMGIEIAASVNHETGIELLPSFVFEFPTIGDLRSAFAQSQASTPPPLFEHISEPSLPASTPGSTVGTSIASAVYKASNSSVLAVEADENLIMVPSSSLPDTPEEKSTPARKARITLMQGRPASGQCPLFLMADGTGSIATYIHLPPFSSKRPVYGVDSPYLRHPDMLTVEGGIPQAARHIVAALAPFCTEGPVWLGGFSGGAMLAYEVCRQLAAAGRAVDGLLLIDMCCPRVAGAPALEDVGWQIYESIASQSGFWNASGLAQAHLRAVFASVAAYHPPPLTAAADEKRPKRTAVIWAKKGLIDRCVRDGKLMRLLSESGISTEPFTGFMEDPRMGAIAWGLPHKTAADLGPNGWEKYVGDALCLSIDADHLEMPMPGHVQLLHGAMEEAFEYLSGST</sequence>
<dbReference type="Pfam" id="PF00698">
    <property type="entry name" value="Acyl_transf_1"/>
    <property type="match status" value="1"/>
</dbReference>
<dbReference type="SUPFAM" id="SSF53474">
    <property type="entry name" value="alpha/beta-Hydrolases"/>
    <property type="match status" value="1"/>
</dbReference>
<dbReference type="InterPro" id="IPR020841">
    <property type="entry name" value="PKS_Beta-ketoAc_synthase_dom"/>
</dbReference>
<dbReference type="PROSITE" id="PS50075">
    <property type="entry name" value="CARRIER"/>
    <property type="match status" value="1"/>
</dbReference>
<dbReference type="InterPro" id="IPR001227">
    <property type="entry name" value="Ac_transferase_dom_sf"/>
</dbReference>
<dbReference type="EMBL" id="AZHD01000009">
    <property type="protein sequence ID" value="OAA60529.1"/>
    <property type="molecule type" value="Genomic_DNA"/>
</dbReference>
<keyword evidence="3" id="KW-0808">Transferase</keyword>
<dbReference type="InterPro" id="IPR036736">
    <property type="entry name" value="ACP-like_sf"/>
</dbReference>
<dbReference type="SMART" id="SM01294">
    <property type="entry name" value="PKS_PP_betabranch"/>
    <property type="match status" value="1"/>
</dbReference>
<keyword evidence="2" id="KW-0597">Phosphoprotein</keyword>
<dbReference type="Gene3D" id="3.40.50.1820">
    <property type="entry name" value="alpha/beta hydrolase"/>
    <property type="match status" value="1"/>
</dbReference>
<dbReference type="SMART" id="SM00823">
    <property type="entry name" value="PKS_PP"/>
    <property type="match status" value="1"/>
</dbReference>
<dbReference type="Gene3D" id="1.10.1200.10">
    <property type="entry name" value="ACP-like"/>
    <property type="match status" value="1"/>
</dbReference>
<dbReference type="InterPro" id="IPR016039">
    <property type="entry name" value="Thiolase-like"/>
</dbReference>
<dbReference type="InterPro" id="IPR020806">
    <property type="entry name" value="PKS_PP-bd"/>
</dbReference>
<dbReference type="GO" id="GO:0004315">
    <property type="term" value="F:3-oxoacyl-[acyl-carrier-protein] synthase activity"/>
    <property type="evidence" value="ECO:0007669"/>
    <property type="project" value="InterPro"/>
</dbReference>
<accession>A0A167TEN1</accession>
<feature type="domain" description="Ketosynthase family 3 (KS3)" evidence="6">
    <location>
        <begin position="367"/>
        <end position="796"/>
    </location>
</feature>
<dbReference type="InterPro" id="IPR042104">
    <property type="entry name" value="PKS_dehydratase_sf"/>
</dbReference>
<dbReference type="Gene3D" id="3.40.47.10">
    <property type="match status" value="1"/>
</dbReference>
<dbReference type="Pfam" id="PF00109">
    <property type="entry name" value="ketoacyl-synt"/>
    <property type="match status" value="1"/>
</dbReference>
<dbReference type="SUPFAM" id="SSF47336">
    <property type="entry name" value="ACP-like"/>
    <property type="match status" value="1"/>
</dbReference>
<organism evidence="8 9">
    <name type="scientific">Niveomyces insectorum RCEF 264</name>
    <dbReference type="NCBI Taxonomy" id="1081102"/>
    <lineage>
        <taxon>Eukaryota</taxon>
        <taxon>Fungi</taxon>
        <taxon>Dikarya</taxon>
        <taxon>Ascomycota</taxon>
        <taxon>Pezizomycotina</taxon>
        <taxon>Sordariomycetes</taxon>
        <taxon>Hypocreomycetidae</taxon>
        <taxon>Hypocreales</taxon>
        <taxon>Cordycipitaceae</taxon>
        <taxon>Niveomyces</taxon>
    </lineage>
</organism>
<dbReference type="Pfam" id="PF02801">
    <property type="entry name" value="Ketoacyl-synt_C"/>
    <property type="match status" value="1"/>
</dbReference>
<evidence type="ECO:0000256" key="1">
    <source>
        <dbReference type="ARBA" id="ARBA00022450"/>
    </source>
</evidence>
<dbReference type="InterPro" id="IPR016036">
    <property type="entry name" value="Malonyl_transacylase_ACP-bd"/>
</dbReference>
<evidence type="ECO:0000259" key="5">
    <source>
        <dbReference type="PROSITE" id="PS50075"/>
    </source>
</evidence>
<dbReference type="OrthoDB" id="329835at2759"/>
<keyword evidence="9" id="KW-1185">Reference proteome</keyword>
<dbReference type="InterPro" id="IPR014030">
    <property type="entry name" value="Ketoacyl_synth_N"/>
</dbReference>
<dbReference type="Proteomes" id="UP000076874">
    <property type="component" value="Unassembled WGS sequence"/>
</dbReference>
<dbReference type="InterPro" id="IPR016035">
    <property type="entry name" value="Acyl_Trfase/lysoPLipase"/>
</dbReference>
<dbReference type="InterPro" id="IPR014031">
    <property type="entry name" value="Ketoacyl_synth_C"/>
</dbReference>
<dbReference type="InterPro" id="IPR006162">
    <property type="entry name" value="Ppantetheine_attach_site"/>
</dbReference>
<evidence type="ECO:0000259" key="6">
    <source>
        <dbReference type="PROSITE" id="PS52004"/>
    </source>
</evidence>
<dbReference type="SUPFAM" id="SSF52151">
    <property type="entry name" value="FabD/lysophospholipase-like"/>
    <property type="match status" value="1"/>
</dbReference>
<dbReference type="CDD" id="cd00833">
    <property type="entry name" value="PKS"/>
    <property type="match status" value="1"/>
</dbReference>
<dbReference type="InterPro" id="IPR049551">
    <property type="entry name" value="PKS_DH_C"/>
</dbReference>
<feature type="region of interest" description="N-terminal hotdog fold" evidence="4">
    <location>
        <begin position="1265"/>
        <end position="1418"/>
    </location>
</feature>
<dbReference type="PROSITE" id="PS52004">
    <property type="entry name" value="KS3_2"/>
    <property type="match status" value="1"/>
</dbReference>
<dbReference type="GO" id="GO:0004312">
    <property type="term" value="F:fatty acid synthase activity"/>
    <property type="evidence" value="ECO:0007669"/>
    <property type="project" value="TreeGrafter"/>
</dbReference>
<dbReference type="InterPro" id="IPR018201">
    <property type="entry name" value="Ketoacyl_synth_AS"/>
</dbReference>
<dbReference type="InterPro" id="IPR009081">
    <property type="entry name" value="PP-bd_ACP"/>
</dbReference>